<feature type="transmembrane region" description="Helical" evidence="1">
    <location>
        <begin position="36"/>
        <end position="55"/>
    </location>
</feature>
<dbReference type="Pfam" id="PF03616">
    <property type="entry name" value="Glt_symporter"/>
    <property type="match status" value="2"/>
</dbReference>
<feature type="transmembrane region" description="Helical" evidence="1">
    <location>
        <begin position="6"/>
        <end position="24"/>
    </location>
</feature>
<dbReference type="GO" id="GO:0015501">
    <property type="term" value="F:glutamate:sodium symporter activity"/>
    <property type="evidence" value="ECO:0007669"/>
    <property type="project" value="UniProtKB-UniRule"/>
</dbReference>
<feature type="transmembrane region" description="Helical" evidence="1">
    <location>
        <begin position="302"/>
        <end position="322"/>
    </location>
</feature>
<protein>
    <recommendedName>
        <fullName evidence="1">Sodium/glutamate symporter</fullName>
    </recommendedName>
</protein>
<keyword evidence="1" id="KW-0813">Transport</keyword>
<feature type="transmembrane region" description="Helical" evidence="1">
    <location>
        <begin position="273"/>
        <end position="290"/>
    </location>
</feature>
<keyword evidence="3" id="KW-1185">Reference proteome</keyword>
<keyword evidence="1" id="KW-1003">Cell membrane</keyword>
<comment type="caution">
    <text evidence="2">The sequence shown here is derived from an EMBL/GenBank/DDBJ whole genome shotgun (WGS) entry which is preliminary data.</text>
</comment>
<dbReference type="HAMAP" id="MF_02062">
    <property type="entry name" value="GltS"/>
    <property type="match status" value="1"/>
</dbReference>
<feature type="transmembrane region" description="Helical" evidence="1">
    <location>
        <begin position="399"/>
        <end position="421"/>
    </location>
</feature>
<keyword evidence="1" id="KW-0406">Ion transport</keyword>
<keyword evidence="1" id="KW-0029">Amino-acid transport</keyword>
<dbReference type="GO" id="GO:0005886">
    <property type="term" value="C:plasma membrane"/>
    <property type="evidence" value="ECO:0007669"/>
    <property type="project" value="UniProtKB-SubCell"/>
</dbReference>
<gene>
    <name evidence="2" type="ORF">C1H84_13515</name>
</gene>
<feature type="transmembrane region" description="Helical" evidence="1">
    <location>
        <begin position="334"/>
        <end position="356"/>
    </location>
</feature>
<dbReference type="InterPro" id="IPR004445">
    <property type="entry name" value="GltS"/>
</dbReference>
<comment type="function">
    <text evidence="1">Catalyzes the sodium-dependent transport of glutamate.</text>
</comment>
<proteinExistence type="inferred from homology"/>
<organism evidence="2 3">
    <name type="scientific">Glutamicibacter soli</name>
    <dbReference type="NCBI Taxonomy" id="453836"/>
    <lineage>
        <taxon>Bacteria</taxon>
        <taxon>Bacillati</taxon>
        <taxon>Actinomycetota</taxon>
        <taxon>Actinomycetes</taxon>
        <taxon>Micrococcales</taxon>
        <taxon>Micrococcaceae</taxon>
        <taxon>Glutamicibacter</taxon>
    </lineage>
</organism>
<keyword evidence="1" id="KW-0812">Transmembrane</keyword>
<keyword evidence="1" id="KW-1133">Transmembrane helix</keyword>
<evidence type="ECO:0000256" key="1">
    <source>
        <dbReference type="HAMAP-Rule" id="MF_02062"/>
    </source>
</evidence>
<keyword evidence="1" id="KW-0769">Symport</keyword>
<feature type="transmembrane region" description="Helical" evidence="1">
    <location>
        <begin position="67"/>
        <end position="88"/>
    </location>
</feature>
<feature type="transmembrane region" description="Helical" evidence="1">
    <location>
        <begin position="160"/>
        <end position="184"/>
    </location>
</feature>
<dbReference type="Proteomes" id="UP000252167">
    <property type="component" value="Unassembled WGS sequence"/>
</dbReference>
<comment type="similarity">
    <text evidence="1">Belongs to the glutamate:Na(+) symporter (ESS) (TC 2.A.27) family.</text>
</comment>
<reference evidence="2 3" key="1">
    <citation type="submission" date="2018-01" db="EMBL/GenBank/DDBJ databases">
        <title>Glutamicibacter soli strain NHPC-3 Whole genome sequence and assembly.</title>
        <authorList>
            <person name="Choudhury P."/>
            <person name="Gupta D."/>
            <person name="Sengupta K."/>
            <person name="Jawed A."/>
            <person name="Sultana N."/>
            <person name="Saha P."/>
        </authorList>
    </citation>
    <scope>NUCLEOTIDE SEQUENCE [LARGE SCALE GENOMIC DNA]</scope>
    <source>
        <strain evidence="2 3">NHPC-3</strain>
    </source>
</reference>
<dbReference type="PANTHER" id="PTHR36178">
    <property type="entry name" value="SLR0625 PROTEIN"/>
    <property type="match status" value="1"/>
</dbReference>
<evidence type="ECO:0000313" key="2">
    <source>
        <dbReference type="EMBL" id="RBM00136.1"/>
    </source>
</evidence>
<keyword evidence="1" id="KW-0915">Sodium</keyword>
<keyword evidence="1" id="KW-0739">Sodium transport</keyword>
<dbReference type="RefSeq" id="WP_113607654.1">
    <property type="nucleotide sequence ID" value="NZ_POAF01000006.1"/>
</dbReference>
<sequence length="428" mass="44825">MELQLSLVQTAALALILLVFGEFARRRVAFLEKFCIPAPVVGGFLFALLVLVLRQTGTVEISLDTSLQTPAMIAFFTTIGLAGSLATIKKGGKLLLIYLVACWTLAFAQNIIGMGMAKLLGVDPMLGIMAGAVSLEGGHGGAAAFGPTAESMGVEGATTVAIASATFGLVAGSLIGGMLASFLMHRHKLEVPAKPQTIAQKVGAGYGVKKLAGGGGFAGGPATGEDLDEAIKQPGDEISNYSSILSTSTIIGIIMVLGMLLGDWIAQMTGFSLPAYVGAMIAAVIFRNLNDKFNWVKINDDSVNLISQLTLGFFLTQAMMSLKIWELANLAGPLSIILLVQLVFITLFSAIVVFRIMGKNYDAATMVAGFMGHGLGATPNTLANMDSFNAKYGVRSEKAFLIVPLAGAVLIDLVALPWIVWCMNLVAG</sequence>
<dbReference type="PANTHER" id="PTHR36178:SF1">
    <property type="entry name" value="SODIUM_GLUTAMATE SYMPORTER"/>
    <property type="match status" value="1"/>
</dbReference>
<keyword evidence="1" id="KW-0472">Membrane</keyword>
<feature type="transmembrane region" description="Helical" evidence="1">
    <location>
        <begin position="95"/>
        <end position="117"/>
    </location>
</feature>
<dbReference type="GO" id="GO:0015813">
    <property type="term" value="P:L-glutamate transmembrane transport"/>
    <property type="evidence" value="ECO:0007669"/>
    <property type="project" value="InterPro"/>
</dbReference>
<comment type="subcellular location">
    <subcellularLocation>
        <location evidence="1">Cell membrane</location>
        <topology evidence="1">Multi-pass membrane protein</topology>
    </subcellularLocation>
</comment>
<dbReference type="EMBL" id="POAF01000006">
    <property type="protein sequence ID" value="RBM00136.1"/>
    <property type="molecule type" value="Genomic_DNA"/>
</dbReference>
<feature type="transmembrane region" description="Helical" evidence="1">
    <location>
        <begin position="241"/>
        <end position="261"/>
    </location>
</feature>
<accession>A0A365YBT9</accession>
<name>A0A365YBT9_9MICC</name>
<evidence type="ECO:0000313" key="3">
    <source>
        <dbReference type="Proteomes" id="UP000252167"/>
    </source>
</evidence>
<dbReference type="AlphaFoldDB" id="A0A365YBT9"/>